<evidence type="ECO:0000313" key="5">
    <source>
        <dbReference type="Proteomes" id="UP000198748"/>
    </source>
</evidence>
<evidence type="ECO:0000313" key="4">
    <source>
        <dbReference type="EMBL" id="SDE99805.1"/>
    </source>
</evidence>
<dbReference type="Pfam" id="PF13505">
    <property type="entry name" value="OMP_b-brl"/>
    <property type="match status" value="1"/>
</dbReference>
<protein>
    <recommendedName>
        <fullName evidence="3">Outer membrane protein beta-barrel domain-containing protein</fullName>
    </recommendedName>
</protein>
<dbReference type="OrthoDB" id="949623at2"/>
<dbReference type="EMBL" id="FNAN01000008">
    <property type="protein sequence ID" value="SDE99805.1"/>
    <property type="molecule type" value="Genomic_DNA"/>
</dbReference>
<feature type="signal peptide" evidence="2">
    <location>
        <begin position="1"/>
        <end position="20"/>
    </location>
</feature>
<feature type="domain" description="Outer membrane protein beta-barrel" evidence="3">
    <location>
        <begin position="9"/>
        <end position="172"/>
    </location>
</feature>
<dbReference type="Proteomes" id="UP000198748">
    <property type="component" value="Unassembled WGS sequence"/>
</dbReference>
<evidence type="ECO:0000256" key="1">
    <source>
        <dbReference type="ARBA" id="ARBA00022729"/>
    </source>
</evidence>
<dbReference type="InterPro" id="IPR027385">
    <property type="entry name" value="Beta-barrel_OMP"/>
</dbReference>
<reference evidence="5" key="1">
    <citation type="submission" date="2016-10" db="EMBL/GenBank/DDBJ databases">
        <authorList>
            <person name="Varghese N."/>
            <person name="Submissions S."/>
        </authorList>
    </citation>
    <scope>NUCLEOTIDE SEQUENCE [LARGE SCALE GENOMIC DNA]</scope>
    <source>
        <strain evidence="5">DSM 25329</strain>
    </source>
</reference>
<gene>
    <name evidence="4" type="ORF">SAMN04487996_108160</name>
</gene>
<dbReference type="STRING" id="659014.SAMN04487996_108160"/>
<feature type="chain" id="PRO_5011460812" description="Outer membrane protein beta-barrel domain-containing protein" evidence="2">
    <location>
        <begin position="21"/>
        <end position="225"/>
    </location>
</feature>
<dbReference type="AlphaFoldDB" id="A0A1G7HHB2"/>
<evidence type="ECO:0000259" key="3">
    <source>
        <dbReference type="Pfam" id="PF13505"/>
    </source>
</evidence>
<dbReference type="RefSeq" id="WP_090151145.1">
    <property type="nucleotide sequence ID" value="NZ_FNAN01000008.1"/>
</dbReference>
<evidence type="ECO:0000256" key="2">
    <source>
        <dbReference type="SAM" id="SignalP"/>
    </source>
</evidence>
<name>A0A1G7HHB2_9BACT</name>
<keyword evidence="5" id="KW-1185">Reference proteome</keyword>
<sequence length="225" mass="24543">MKAIYYILILILCPATAALAQLEGKRFISGGVSTNFNSYSPATGKNSNNYGYGINLGLGKFKTNTRAGVWSVFSNMIGAKQNIPGNTDTTTLSGVNAFVIGTGYRWSFYKHFGDKFGIFGGPGVSLKYAYGRSTGGDGDNLYVYKTNEIAASLDLSAGAYYALNDRWWLTASLAFSNPVYLAYTFGRSEYRRTGEGADNNGLKYQLSPTFNFPSVGVGLRYFFKD</sequence>
<organism evidence="4 5">
    <name type="scientific">Dyadobacter soli</name>
    <dbReference type="NCBI Taxonomy" id="659014"/>
    <lineage>
        <taxon>Bacteria</taxon>
        <taxon>Pseudomonadati</taxon>
        <taxon>Bacteroidota</taxon>
        <taxon>Cytophagia</taxon>
        <taxon>Cytophagales</taxon>
        <taxon>Spirosomataceae</taxon>
        <taxon>Dyadobacter</taxon>
    </lineage>
</organism>
<accession>A0A1G7HHB2</accession>
<proteinExistence type="predicted"/>
<keyword evidence="1 2" id="KW-0732">Signal</keyword>